<reference evidence="6 7" key="1">
    <citation type="submission" date="2020-04" db="EMBL/GenBank/DDBJ databases">
        <title>Draft genome of Pyxidicoccus fallax type strain.</title>
        <authorList>
            <person name="Whitworth D.E."/>
        </authorList>
    </citation>
    <scope>NUCLEOTIDE SEQUENCE [LARGE SCALE GENOMIC DNA]</scope>
    <source>
        <strain evidence="6 7">DSM 14698</strain>
    </source>
</reference>
<feature type="transmembrane region" description="Helical" evidence="5">
    <location>
        <begin position="51"/>
        <end position="67"/>
    </location>
</feature>
<dbReference type="RefSeq" id="WP_169345048.1">
    <property type="nucleotide sequence ID" value="NZ_JABBJJ010000047.1"/>
</dbReference>
<comment type="caution">
    <text evidence="6">The sequence shown here is derived from an EMBL/GenBank/DDBJ whole genome shotgun (WGS) entry which is preliminary data.</text>
</comment>
<dbReference type="InterPro" id="IPR032808">
    <property type="entry name" value="DoxX"/>
</dbReference>
<evidence type="ECO:0000256" key="2">
    <source>
        <dbReference type="ARBA" id="ARBA00022692"/>
    </source>
</evidence>
<name>A0A848LFM3_9BACT</name>
<organism evidence="6 7">
    <name type="scientific">Pyxidicoccus fallax</name>
    <dbReference type="NCBI Taxonomy" id="394095"/>
    <lineage>
        <taxon>Bacteria</taxon>
        <taxon>Pseudomonadati</taxon>
        <taxon>Myxococcota</taxon>
        <taxon>Myxococcia</taxon>
        <taxon>Myxococcales</taxon>
        <taxon>Cystobacterineae</taxon>
        <taxon>Myxococcaceae</taxon>
        <taxon>Pyxidicoccus</taxon>
    </lineage>
</organism>
<evidence type="ECO:0000256" key="1">
    <source>
        <dbReference type="ARBA" id="ARBA00004141"/>
    </source>
</evidence>
<keyword evidence="2 5" id="KW-0812">Transmembrane</keyword>
<evidence type="ECO:0000313" key="6">
    <source>
        <dbReference type="EMBL" id="NMO15755.1"/>
    </source>
</evidence>
<proteinExistence type="predicted"/>
<feature type="transmembrane region" description="Helical" evidence="5">
    <location>
        <begin position="12"/>
        <end position="31"/>
    </location>
</feature>
<evidence type="ECO:0000256" key="4">
    <source>
        <dbReference type="ARBA" id="ARBA00023136"/>
    </source>
</evidence>
<dbReference type="GO" id="GO:0016020">
    <property type="term" value="C:membrane"/>
    <property type="evidence" value="ECO:0007669"/>
    <property type="project" value="UniProtKB-SubCell"/>
</dbReference>
<evidence type="ECO:0000256" key="5">
    <source>
        <dbReference type="SAM" id="Phobius"/>
    </source>
</evidence>
<dbReference type="Pfam" id="PF13564">
    <property type="entry name" value="DoxX_2"/>
    <property type="match status" value="1"/>
</dbReference>
<evidence type="ECO:0000256" key="3">
    <source>
        <dbReference type="ARBA" id="ARBA00022989"/>
    </source>
</evidence>
<gene>
    <name evidence="6" type="ORF">HG543_12955</name>
</gene>
<keyword evidence="3 5" id="KW-1133">Transmembrane helix</keyword>
<feature type="transmembrane region" description="Helical" evidence="5">
    <location>
        <begin position="96"/>
        <end position="116"/>
    </location>
</feature>
<feature type="transmembrane region" description="Helical" evidence="5">
    <location>
        <begin position="72"/>
        <end position="90"/>
    </location>
</feature>
<sequence>MQTVTKAQLWTGRILSGIAVLFLTMDGVMKFVAPPEVLQGSEALGYAADRLPIMGTLVLTGVALYLIPRTSVLGAIFLTGFLGGAVATHVRVDNPLFSHVLFPTYVAAFIWGGLLLRDARLRVFLPFAKARSTPVESERGITTPHLRERTAQ</sequence>
<comment type="subcellular location">
    <subcellularLocation>
        <location evidence="1">Membrane</location>
        <topology evidence="1">Multi-pass membrane protein</topology>
    </subcellularLocation>
</comment>
<dbReference type="Proteomes" id="UP000518300">
    <property type="component" value="Unassembled WGS sequence"/>
</dbReference>
<dbReference type="EMBL" id="JABBJJ010000047">
    <property type="protein sequence ID" value="NMO15755.1"/>
    <property type="molecule type" value="Genomic_DNA"/>
</dbReference>
<keyword evidence="7" id="KW-1185">Reference proteome</keyword>
<accession>A0A848LFM3</accession>
<protein>
    <submittedName>
        <fullName evidence="6">DoxX family protein</fullName>
    </submittedName>
</protein>
<evidence type="ECO:0000313" key="7">
    <source>
        <dbReference type="Proteomes" id="UP000518300"/>
    </source>
</evidence>
<dbReference type="AlphaFoldDB" id="A0A848LFM3"/>
<keyword evidence="4 5" id="KW-0472">Membrane</keyword>